<name>A0ACB8BT22_9AGAM</name>
<evidence type="ECO:0000313" key="2">
    <source>
        <dbReference type="Proteomes" id="UP000790709"/>
    </source>
</evidence>
<keyword evidence="2" id="KW-1185">Reference proteome</keyword>
<dbReference type="Proteomes" id="UP000790709">
    <property type="component" value="Unassembled WGS sequence"/>
</dbReference>
<evidence type="ECO:0000313" key="1">
    <source>
        <dbReference type="EMBL" id="KAH7927992.1"/>
    </source>
</evidence>
<comment type="caution">
    <text evidence="1">The sequence shown here is derived from an EMBL/GenBank/DDBJ whole genome shotgun (WGS) entry which is preliminary data.</text>
</comment>
<accession>A0ACB8BT22</accession>
<organism evidence="1 2">
    <name type="scientific">Leucogyrophana mollusca</name>
    <dbReference type="NCBI Taxonomy" id="85980"/>
    <lineage>
        <taxon>Eukaryota</taxon>
        <taxon>Fungi</taxon>
        <taxon>Dikarya</taxon>
        <taxon>Basidiomycota</taxon>
        <taxon>Agaricomycotina</taxon>
        <taxon>Agaricomycetes</taxon>
        <taxon>Agaricomycetidae</taxon>
        <taxon>Boletales</taxon>
        <taxon>Boletales incertae sedis</taxon>
        <taxon>Leucogyrophana</taxon>
    </lineage>
</organism>
<dbReference type="EMBL" id="MU266358">
    <property type="protein sequence ID" value="KAH7927992.1"/>
    <property type="molecule type" value="Genomic_DNA"/>
</dbReference>
<gene>
    <name evidence="1" type="ORF">BV22DRAFT_1044955</name>
</gene>
<proteinExistence type="predicted"/>
<sequence>MSAEIPIAIIGIGSCSASATAMHLALSSIERGEIDQALVVGGLGLKVQTTSAPFKALLLPAQGTIVASRSSSPARPSVAGTMWKSRMRMRWLANDATVDEFLKGKSGKAEVLGIMADWNLEEPKGASRLPLYLDEVPNPRRQSPMAHDQ</sequence>
<protein>
    <submittedName>
        <fullName evidence="1">Uncharacterized protein</fullName>
    </submittedName>
</protein>
<reference evidence="1" key="1">
    <citation type="journal article" date="2021" name="New Phytol.">
        <title>Evolutionary innovations through gain and loss of genes in the ectomycorrhizal Boletales.</title>
        <authorList>
            <person name="Wu G."/>
            <person name="Miyauchi S."/>
            <person name="Morin E."/>
            <person name="Kuo A."/>
            <person name="Drula E."/>
            <person name="Varga T."/>
            <person name="Kohler A."/>
            <person name="Feng B."/>
            <person name="Cao Y."/>
            <person name="Lipzen A."/>
            <person name="Daum C."/>
            <person name="Hundley H."/>
            <person name="Pangilinan J."/>
            <person name="Johnson J."/>
            <person name="Barry K."/>
            <person name="LaButti K."/>
            <person name="Ng V."/>
            <person name="Ahrendt S."/>
            <person name="Min B."/>
            <person name="Choi I.G."/>
            <person name="Park H."/>
            <person name="Plett J.M."/>
            <person name="Magnuson J."/>
            <person name="Spatafora J.W."/>
            <person name="Nagy L.G."/>
            <person name="Henrissat B."/>
            <person name="Grigoriev I.V."/>
            <person name="Yang Z.L."/>
            <person name="Xu J."/>
            <person name="Martin F.M."/>
        </authorList>
    </citation>
    <scope>NUCLEOTIDE SEQUENCE</scope>
    <source>
        <strain evidence="1">KUC20120723A-06</strain>
    </source>
</reference>